<accession>A0ABQ9JN43</accession>
<evidence type="ECO:0000313" key="2">
    <source>
        <dbReference type="Proteomes" id="UP001162164"/>
    </source>
</evidence>
<proteinExistence type="predicted"/>
<comment type="caution">
    <text evidence="1">The sequence shown here is derived from an EMBL/GenBank/DDBJ whole genome shotgun (WGS) entry which is preliminary data.</text>
</comment>
<protein>
    <submittedName>
        <fullName evidence="1">Uncharacterized protein</fullName>
    </submittedName>
</protein>
<sequence>MKVAYELGGRYDAVARELTIRNPFGFGEESQEVGREAHVAAEGSERDLKLAEYAKTDMESTKKQIQLVDKELARLNDEMKMYSPQIEAIEKSMQTRESSR</sequence>
<evidence type="ECO:0000313" key="1">
    <source>
        <dbReference type="EMBL" id="KAJ8979660.1"/>
    </source>
</evidence>
<name>A0ABQ9JN43_9CUCU</name>
<dbReference type="EMBL" id="JAPWTJ010000323">
    <property type="protein sequence ID" value="KAJ8979660.1"/>
    <property type="molecule type" value="Genomic_DNA"/>
</dbReference>
<gene>
    <name evidence="1" type="ORF">NQ317_006371</name>
</gene>
<organism evidence="1 2">
    <name type="scientific">Molorchus minor</name>
    <dbReference type="NCBI Taxonomy" id="1323400"/>
    <lineage>
        <taxon>Eukaryota</taxon>
        <taxon>Metazoa</taxon>
        <taxon>Ecdysozoa</taxon>
        <taxon>Arthropoda</taxon>
        <taxon>Hexapoda</taxon>
        <taxon>Insecta</taxon>
        <taxon>Pterygota</taxon>
        <taxon>Neoptera</taxon>
        <taxon>Endopterygota</taxon>
        <taxon>Coleoptera</taxon>
        <taxon>Polyphaga</taxon>
        <taxon>Cucujiformia</taxon>
        <taxon>Chrysomeloidea</taxon>
        <taxon>Cerambycidae</taxon>
        <taxon>Lamiinae</taxon>
        <taxon>Monochamini</taxon>
        <taxon>Molorchus</taxon>
    </lineage>
</organism>
<dbReference type="Proteomes" id="UP001162164">
    <property type="component" value="Unassembled WGS sequence"/>
</dbReference>
<keyword evidence="2" id="KW-1185">Reference proteome</keyword>
<reference evidence="1" key="1">
    <citation type="journal article" date="2023" name="Insect Mol. Biol.">
        <title>Genome sequencing provides insights into the evolution of gene families encoding plant cell wall-degrading enzymes in longhorned beetles.</title>
        <authorList>
            <person name="Shin N.R."/>
            <person name="Okamura Y."/>
            <person name="Kirsch R."/>
            <person name="Pauchet Y."/>
        </authorList>
    </citation>
    <scope>NUCLEOTIDE SEQUENCE</scope>
    <source>
        <strain evidence="1">MMC_N1</strain>
    </source>
</reference>